<dbReference type="Gene3D" id="1.10.357.20">
    <property type="entry name" value="SLC41 divalent cation transporters, integral membrane domain"/>
    <property type="match status" value="1"/>
</dbReference>
<comment type="similarity">
    <text evidence="2">Belongs to the SLC41A transporter family.</text>
</comment>
<evidence type="ECO:0000256" key="3">
    <source>
        <dbReference type="ARBA" id="ARBA00022448"/>
    </source>
</evidence>
<dbReference type="Pfam" id="PF03448">
    <property type="entry name" value="MgtE_N"/>
    <property type="match status" value="1"/>
</dbReference>
<dbReference type="PANTHER" id="PTHR43773">
    <property type="entry name" value="MAGNESIUM TRANSPORTER MGTE"/>
    <property type="match status" value="1"/>
</dbReference>
<keyword evidence="3" id="KW-0813">Transport</keyword>
<keyword evidence="7 8" id="KW-0472">Membrane</keyword>
<organism evidence="10">
    <name type="scientific">marine metagenome</name>
    <dbReference type="NCBI Taxonomy" id="408172"/>
    <lineage>
        <taxon>unclassified sequences</taxon>
        <taxon>metagenomes</taxon>
        <taxon>ecological metagenomes</taxon>
    </lineage>
</organism>
<dbReference type="InterPro" id="IPR006668">
    <property type="entry name" value="Mg_transptr_MgtE_intracell_dom"/>
</dbReference>
<keyword evidence="4 8" id="KW-0812">Transmembrane</keyword>
<dbReference type="InterPro" id="IPR036739">
    <property type="entry name" value="SLC41_membr_dom_sf"/>
</dbReference>
<dbReference type="InterPro" id="IPR046342">
    <property type="entry name" value="CBS_dom_sf"/>
</dbReference>
<evidence type="ECO:0000256" key="2">
    <source>
        <dbReference type="ARBA" id="ARBA00009749"/>
    </source>
</evidence>
<dbReference type="PANTHER" id="PTHR43773:SF1">
    <property type="entry name" value="MAGNESIUM TRANSPORTER MGTE"/>
    <property type="match status" value="1"/>
</dbReference>
<dbReference type="Pfam" id="PF01769">
    <property type="entry name" value="MgtE"/>
    <property type="match status" value="1"/>
</dbReference>
<feature type="transmembrane region" description="Helical" evidence="8">
    <location>
        <begin position="394"/>
        <end position="416"/>
    </location>
</feature>
<dbReference type="Gene3D" id="3.10.580.10">
    <property type="entry name" value="CBS-domain"/>
    <property type="match status" value="1"/>
</dbReference>
<dbReference type="InterPro" id="IPR038076">
    <property type="entry name" value="MgtE_N_sf"/>
</dbReference>
<feature type="domain" description="CBS" evidence="9">
    <location>
        <begin position="207"/>
        <end position="263"/>
    </location>
</feature>
<evidence type="ECO:0000256" key="7">
    <source>
        <dbReference type="ARBA" id="ARBA00023136"/>
    </source>
</evidence>
<dbReference type="SUPFAM" id="SSF158791">
    <property type="entry name" value="MgtE N-terminal domain-like"/>
    <property type="match status" value="1"/>
</dbReference>
<dbReference type="InterPro" id="IPR006667">
    <property type="entry name" value="SLC41_membr_dom"/>
</dbReference>
<dbReference type="PROSITE" id="PS51371">
    <property type="entry name" value="CBS"/>
    <property type="match status" value="2"/>
</dbReference>
<name>A0A381PUV3_9ZZZZ</name>
<evidence type="ECO:0000256" key="4">
    <source>
        <dbReference type="ARBA" id="ARBA00022692"/>
    </source>
</evidence>
<dbReference type="Pfam" id="PF00571">
    <property type="entry name" value="CBS"/>
    <property type="match status" value="2"/>
</dbReference>
<evidence type="ECO:0000256" key="6">
    <source>
        <dbReference type="ARBA" id="ARBA00022989"/>
    </source>
</evidence>
<reference evidence="10" key="1">
    <citation type="submission" date="2018-05" db="EMBL/GenBank/DDBJ databases">
        <authorList>
            <person name="Lanie J.A."/>
            <person name="Ng W.-L."/>
            <person name="Kazmierczak K.M."/>
            <person name="Andrzejewski T.M."/>
            <person name="Davidsen T.M."/>
            <person name="Wayne K.J."/>
            <person name="Tettelin H."/>
            <person name="Glass J.I."/>
            <person name="Rusch D."/>
            <person name="Podicherti R."/>
            <person name="Tsui H.-C.T."/>
            <person name="Winkler M.E."/>
        </authorList>
    </citation>
    <scope>NUCLEOTIDE SEQUENCE</scope>
</reference>
<gene>
    <name evidence="10" type="ORF">METZ01_LOCUS23669</name>
</gene>
<feature type="domain" description="CBS" evidence="9">
    <location>
        <begin position="143"/>
        <end position="206"/>
    </location>
</feature>
<dbReference type="InterPro" id="IPR006669">
    <property type="entry name" value="MgtE_transporter"/>
</dbReference>
<accession>A0A381PUV3</accession>
<evidence type="ECO:0000259" key="9">
    <source>
        <dbReference type="PROSITE" id="PS51371"/>
    </source>
</evidence>
<dbReference type="AlphaFoldDB" id="A0A381PUV3"/>
<dbReference type="SUPFAM" id="SSF161093">
    <property type="entry name" value="MgtE membrane domain-like"/>
    <property type="match status" value="1"/>
</dbReference>
<evidence type="ECO:0000256" key="5">
    <source>
        <dbReference type="ARBA" id="ARBA00022842"/>
    </source>
</evidence>
<sequence>MTTSDTNELPDLQQRMAALIGAGDVPTLEAVLEELHPSDIADVVESLSDELRLALVRALPADLASETLAEMEEGEARAELLTALAPAEGAELLHELQDDDAADLVGELAPEAQDRILAELPTDEAGDIRDLLQYDEDTAGRIMTTALVSVLGHVTAGEAIEAVRVKGREVEDFYTVFVVDEDTKLLGTVPLDDLILSGTEDRIGDLVQPTVASVFPDSDQEQVGHMISRYNLASIPVVSDDGVLLGRVTFDDVIDVIEAETTEDLLLFSGVSEAEELRGSSFEAVRARLPWLLLNTMTASLAACVVWLFRSEIAAATLLAVVMPVVAGLGGNAGQQALAVTVRRLATSAGPLEARGRVVGKEILVGLLNGGAIGALVAAAAAMLALAMGADPRLGAVVLLAMWGNIAMAGFAGSFIPTFLDRMGQDPAVASTVFLTALTDLTGFLLLLGLATVIL</sequence>
<comment type="subcellular location">
    <subcellularLocation>
        <location evidence="1">Membrane</location>
        <topology evidence="1">Multi-pass membrane protein</topology>
    </subcellularLocation>
</comment>
<evidence type="ECO:0000256" key="8">
    <source>
        <dbReference type="SAM" id="Phobius"/>
    </source>
</evidence>
<evidence type="ECO:0000256" key="1">
    <source>
        <dbReference type="ARBA" id="ARBA00004141"/>
    </source>
</evidence>
<dbReference type="EMBL" id="UINC01001102">
    <property type="protein sequence ID" value="SUZ70815.1"/>
    <property type="molecule type" value="Genomic_DNA"/>
</dbReference>
<dbReference type="GO" id="GO:0016020">
    <property type="term" value="C:membrane"/>
    <property type="evidence" value="ECO:0007669"/>
    <property type="project" value="UniProtKB-SubCell"/>
</dbReference>
<proteinExistence type="inferred from homology"/>
<dbReference type="SUPFAM" id="SSF54631">
    <property type="entry name" value="CBS-domain pair"/>
    <property type="match status" value="1"/>
</dbReference>
<keyword evidence="5" id="KW-0460">Magnesium</keyword>
<dbReference type="InterPro" id="IPR000644">
    <property type="entry name" value="CBS_dom"/>
</dbReference>
<keyword evidence="6 8" id="KW-1133">Transmembrane helix</keyword>
<dbReference type="SMART" id="SM00924">
    <property type="entry name" value="MgtE_N"/>
    <property type="match status" value="1"/>
</dbReference>
<evidence type="ECO:0000313" key="10">
    <source>
        <dbReference type="EMBL" id="SUZ70815.1"/>
    </source>
</evidence>
<dbReference type="CDD" id="cd04606">
    <property type="entry name" value="CBS_pair_Mg_transporter"/>
    <property type="match status" value="1"/>
</dbReference>
<dbReference type="Gene3D" id="1.25.60.10">
    <property type="entry name" value="MgtE N-terminal domain-like"/>
    <property type="match status" value="1"/>
</dbReference>
<feature type="transmembrane region" description="Helical" evidence="8">
    <location>
        <begin position="289"/>
        <end position="309"/>
    </location>
</feature>
<dbReference type="GO" id="GO:0015095">
    <property type="term" value="F:magnesium ion transmembrane transporter activity"/>
    <property type="evidence" value="ECO:0007669"/>
    <property type="project" value="InterPro"/>
</dbReference>
<protein>
    <recommendedName>
        <fullName evidence="9">CBS domain-containing protein</fullName>
    </recommendedName>
</protein>
<feature type="transmembrane region" description="Helical" evidence="8">
    <location>
        <begin position="315"/>
        <end position="342"/>
    </location>
</feature>
<feature type="transmembrane region" description="Helical" evidence="8">
    <location>
        <begin position="363"/>
        <end position="388"/>
    </location>
</feature>
<dbReference type="NCBIfam" id="TIGR00400">
    <property type="entry name" value="mgtE"/>
    <property type="match status" value="1"/>
</dbReference>
<feature type="transmembrane region" description="Helical" evidence="8">
    <location>
        <begin position="428"/>
        <end position="454"/>
    </location>
</feature>